<proteinExistence type="predicted"/>
<evidence type="ECO:0000313" key="2">
    <source>
        <dbReference type="Proteomes" id="UP000295110"/>
    </source>
</evidence>
<dbReference type="AlphaFoldDB" id="A0A4R3UWW7"/>
<dbReference type="Proteomes" id="UP000295110">
    <property type="component" value="Unassembled WGS sequence"/>
</dbReference>
<evidence type="ECO:0000313" key="1">
    <source>
        <dbReference type="EMBL" id="TCU94444.1"/>
    </source>
</evidence>
<gene>
    <name evidence="1" type="ORF">EV671_101789</name>
</gene>
<name>A0A4R3UWW7_ROSSA</name>
<keyword evidence="2" id="KW-1185">Reference proteome</keyword>
<accession>A0A4R3UWW7</accession>
<organism evidence="1 2">
    <name type="scientific">Roseateles saccharophilus</name>
    <name type="common">Pseudomonas saccharophila</name>
    <dbReference type="NCBI Taxonomy" id="304"/>
    <lineage>
        <taxon>Bacteria</taxon>
        <taxon>Pseudomonadati</taxon>
        <taxon>Pseudomonadota</taxon>
        <taxon>Betaproteobacteria</taxon>
        <taxon>Burkholderiales</taxon>
        <taxon>Sphaerotilaceae</taxon>
        <taxon>Roseateles</taxon>
    </lineage>
</organism>
<sequence length="32" mass="3710">MRTFDKLIATIPERRSAASLRLRFGVLPLRQP</sequence>
<dbReference type="EMBL" id="SMBU01000017">
    <property type="protein sequence ID" value="TCU94444.1"/>
    <property type="molecule type" value="Genomic_DNA"/>
</dbReference>
<protein>
    <submittedName>
        <fullName evidence="1">Uncharacterized protein</fullName>
    </submittedName>
</protein>
<reference evidence="1 2" key="1">
    <citation type="submission" date="2019-03" db="EMBL/GenBank/DDBJ databases">
        <title>Genomic Encyclopedia of Type Strains, Phase IV (KMG-IV): sequencing the most valuable type-strain genomes for metagenomic binning, comparative biology and taxonomic classification.</title>
        <authorList>
            <person name="Goeker M."/>
        </authorList>
    </citation>
    <scope>NUCLEOTIDE SEQUENCE [LARGE SCALE GENOMIC DNA]</scope>
    <source>
        <strain evidence="1 2">DSM 654</strain>
    </source>
</reference>
<comment type="caution">
    <text evidence="1">The sequence shown here is derived from an EMBL/GenBank/DDBJ whole genome shotgun (WGS) entry which is preliminary data.</text>
</comment>